<evidence type="ECO:0000256" key="1">
    <source>
        <dbReference type="ARBA" id="ARBA00000677"/>
    </source>
</evidence>
<evidence type="ECO:0000256" key="3">
    <source>
        <dbReference type="ARBA" id="ARBA00009370"/>
    </source>
</evidence>
<dbReference type="EC" id="3.4.21.89" evidence="4 7"/>
<accession>A0ABP4WE17</accession>
<dbReference type="PROSITE" id="PS00761">
    <property type="entry name" value="SPASE_I_3"/>
    <property type="match status" value="1"/>
</dbReference>
<protein>
    <recommendedName>
        <fullName evidence="4 7">Signal peptidase I</fullName>
        <ecNumber evidence="4 7">3.4.21.89</ecNumber>
    </recommendedName>
</protein>
<dbReference type="PANTHER" id="PTHR43390">
    <property type="entry name" value="SIGNAL PEPTIDASE I"/>
    <property type="match status" value="1"/>
</dbReference>
<comment type="similarity">
    <text evidence="3 7">Belongs to the peptidase S26 family.</text>
</comment>
<dbReference type="CDD" id="cd06530">
    <property type="entry name" value="S26_SPase_I"/>
    <property type="match status" value="1"/>
</dbReference>
<evidence type="ECO:0000256" key="6">
    <source>
        <dbReference type="ARBA" id="ARBA00022801"/>
    </source>
</evidence>
<dbReference type="PROSITE" id="PS00501">
    <property type="entry name" value="SPASE_I_1"/>
    <property type="match status" value="1"/>
</dbReference>
<dbReference type="Gene3D" id="2.10.109.10">
    <property type="entry name" value="Umud Fragment, subunit A"/>
    <property type="match status" value="1"/>
</dbReference>
<dbReference type="InterPro" id="IPR019758">
    <property type="entry name" value="Pept_S26A_signal_pept_1_CS"/>
</dbReference>
<dbReference type="InterPro" id="IPR036286">
    <property type="entry name" value="LexA/Signal_pep-like_sf"/>
</dbReference>
<dbReference type="PRINTS" id="PR00727">
    <property type="entry name" value="LEADERPTASE"/>
</dbReference>
<dbReference type="Pfam" id="PF10502">
    <property type="entry name" value="Peptidase_S26"/>
    <property type="match status" value="1"/>
</dbReference>
<evidence type="ECO:0000256" key="7">
    <source>
        <dbReference type="RuleBase" id="RU362042"/>
    </source>
</evidence>
<dbReference type="InterPro" id="IPR000223">
    <property type="entry name" value="Pept_S26A_signal_pept_1"/>
</dbReference>
<dbReference type="NCBIfam" id="TIGR02227">
    <property type="entry name" value="sigpep_I_bact"/>
    <property type="match status" value="1"/>
</dbReference>
<name>A0ABP4WE17_9ACTN</name>
<dbReference type="Proteomes" id="UP001500655">
    <property type="component" value="Unassembled WGS sequence"/>
</dbReference>
<evidence type="ECO:0000259" key="8">
    <source>
        <dbReference type="Pfam" id="PF10502"/>
    </source>
</evidence>
<dbReference type="InterPro" id="IPR019533">
    <property type="entry name" value="Peptidase_S26"/>
</dbReference>
<feature type="domain" description="Peptidase S26" evidence="8">
    <location>
        <begin position="86"/>
        <end position="245"/>
    </location>
</feature>
<evidence type="ECO:0000313" key="10">
    <source>
        <dbReference type="Proteomes" id="UP001500655"/>
    </source>
</evidence>
<proteinExistence type="inferred from homology"/>
<evidence type="ECO:0000256" key="5">
    <source>
        <dbReference type="ARBA" id="ARBA00022670"/>
    </source>
</evidence>
<sequence length="249" mass="26753">MTAARDETAAYRLARLVLTWAARGRAARGTDWGEGMLRELDEVDGGRQALRWAASGAWTVWRDRARHLPDARLIAALPRPLRPVVQVLGTVLVTLGVMVMIDQCALSVGYVPSGSMEPTLSIADRVLVDRIGFRLTGLDHGDVIAVTDPDRPGRERESITRVVGLPGDTISCADGQLIRNGTPVDEPYLPAGTRTFGTPDGPDTGCAPVTVPDGRLYVLGDHRDVSLDSRLKGTIAVDLVTGRVLTTIV</sequence>
<dbReference type="InterPro" id="IPR019756">
    <property type="entry name" value="Pept_S26A_signal_pept_1_Ser-AS"/>
</dbReference>
<comment type="catalytic activity">
    <reaction evidence="1 7">
        <text>Cleavage of hydrophobic, N-terminal signal or leader sequences from secreted and periplasmic proteins.</text>
        <dbReference type="EC" id="3.4.21.89"/>
    </reaction>
</comment>
<comment type="subcellular location">
    <subcellularLocation>
        <location evidence="2">Cell membrane</location>
        <topology evidence="2">Single-pass type II membrane protein</topology>
    </subcellularLocation>
    <subcellularLocation>
        <location evidence="7">Membrane</location>
        <topology evidence="7">Single-pass type II membrane protein</topology>
    </subcellularLocation>
</comment>
<keyword evidence="5 7" id="KW-0645">Protease</keyword>
<dbReference type="SUPFAM" id="SSF51306">
    <property type="entry name" value="LexA/Signal peptidase"/>
    <property type="match status" value="1"/>
</dbReference>
<evidence type="ECO:0000313" key="9">
    <source>
        <dbReference type="EMBL" id="GAA1752745.1"/>
    </source>
</evidence>
<dbReference type="PANTHER" id="PTHR43390:SF1">
    <property type="entry name" value="CHLOROPLAST PROCESSING PEPTIDASE"/>
    <property type="match status" value="1"/>
</dbReference>
<comment type="caution">
    <text evidence="9">The sequence shown here is derived from an EMBL/GenBank/DDBJ whole genome shotgun (WGS) entry which is preliminary data.</text>
</comment>
<dbReference type="EMBL" id="BAAALS010000010">
    <property type="protein sequence ID" value="GAA1752745.1"/>
    <property type="molecule type" value="Genomic_DNA"/>
</dbReference>
<evidence type="ECO:0000256" key="4">
    <source>
        <dbReference type="ARBA" id="ARBA00013208"/>
    </source>
</evidence>
<keyword evidence="6 7" id="KW-0378">Hydrolase</keyword>
<gene>
    <name evidence="9" type="ORF">GCM10009681_24550</name>
</gene>
<dbReference type="RefSeq" id="WP_344080356.1">
    <property type="nucleotide sequence ID" value="NZ_BAAALS010000010.1"/>
</dbReference>
<evidence type="ECO:0000256" key="2">
    <source>
        <dbReference type="ARBA" id="ARBA00004401"/>
    </source>
</evidence>
<keyword evidence="10" id="KW-1185">Reference proteome</keyword>
<reference evidence="10" key="1">
    <citation type="journal article" date="2019" name="Int. J. Syst. Evol. Microbiol.">
        <title>The Global Catalogue of Microorganisms (GCM) 10K type strain sequencing project: providing services to taxonomists for standard genome sequencing and annotation.</title>
        <authorList>
            <consortium name="The Broad Institute Genomics Platform"/>
            <consortium name="The Broad Institute Genome Sequencing Center for Infectious Disease"/>
            <person name="Wu L."/>
            <person name="Ma J."/>
        </authorList>
    </citation>
    <scope>NUCLEOTIDE SEQUENCE [LARGE SCALE GENOMIC DNA]</scope>
    <source>
        <strain evidence="10">JCM 13249</strain>
    </source>
</reference>
<organism evidence="9 10">
    <name type="scientific">Luedemannella helvata</name>
    <dbReference type="NCBI Taxonomy" id="349315"/>
    <lineage>
        <taxon>Bacteria</taxon>
        <taxon>Bacillati</taxon>
        <taxon>Actinomycetota</taxon>
        <taxon>Actinomycetes</taxon>
        <taxon>Micromonosporales</taxon>
        <taxon>Micromonosporaceae</taxon>
        <taxon>Luedemannella</taxon>
    </lineage>
</organism>